<dbReference type="Gene3D" id="1.10.510.10">
    <property type="entry name" value="Transferase(Phosphotransferase) domain 1"/>
    <property type="match status" value="1"/>
</dbReference>
<accession>A0A6V2CRH2</accession>
<dbReference type="InterPro" id="IPR011009">
    <property type="entry name" value="Kinase-like_dom_sf"/>
</dbReference>
<dbReference type="GO" id="GO:0005737">
    <property type="term" value="C:cytoplasm"/>
    <property type="evidence" value="ECO:0007669"/>
    <property type="project" value="TreeGrafter"/>
</dbReference>
<dbReference type="EMBL" id="HBNS01010498">
    <property type="protein sequence ID" value="CAE4594948.1"/>
    <property type="molecule type" value="Transcribed_RNA"/>
</dbReference>
<evidence type="ECO:0000256" key="1">
    <source>
        <dbReference type="SAM" id="MobiDB-lite"/>
    </source>
</evidence>
<sequence>MTSFLSGMNLDLCGAGVGLKIFEEYINGEEKKMEEALGGIFKDTPMFALTEEDLNIQYRSKLGEGAFCTVYPCHIRSRATNTFDESLPPFALKKLRRDLQGMELNEAYEDLRQEAAIMRGIKHNNLVPLIGMSEQKDDILTNKLFIVVEKLESTLDKKLEEWHKLFGRKKKRTPKDTVKLRLEEVVLGIAQGLGFMHSKRVMYRDLKPGNVGFTYSGTVKIFDFGLAVRLREGTKLQGKAGTVRYMAPEISRNKPYDLSADVFSFAILLWQIITSRTPFEKEIPKMDFGPPKMIPEGKRPPLKYVENQDLGKLLEVCWAENPSQRWNFDSITMELQHIIEARRYALHCSCHLESGQRDPQCSLHAWIDTLECSDEESSDEESSDEESSDEE</sequence>
<feature type="domain" description="Protein kinase" evidence="2">
    <location>
        <begin position="56"/>
        <end position="340"/>
    </location>
</feature>
<dbReference type="SUPFAM" id="SSF56112">
    <property type="entry name" value="Protein kinase-like (PK-like)"/>
    <property type="match status" value="1"/>
</dbReference>
<protein>
    <recommendedName>
        <fullName evidence="2">Protein kinase domain-containing protein</fullName>
    </recommendedName>
</protein>
<dbReference type="AlphaFoldDB" id="A0A6V2CRH2"/>
<evidence type="ECO:0000313" key="3">
    <source>
        <dbReference type="EMBL" id="CAE4594945.1"/>
    </source>
</evidence>
<organism evidence="4">
    <name type="scientific">Ditylum brightwellii</name>
    <dbReference type="NCBI Taxonomy" id="49249"/>
    <lineage>
        <taxon>Eukaryota</taxon>
        <taxon>Sar</taxon>
        <taxon>Stramenopiles</taxon>
        <taxon>Ochrophyta</taxon>
        <taxon>Bacillariophyta</taxon>
        <taxon>Mediophyceae</taxon>
        <taxon>Lithodesmiophycidae</taxon>
        <taxon>Lithodesmiales</taxon>
        <taxon>Lithodesmiaceae</taxon>
        <taxon>Ditylum</taxon>
    </lineage>
</organism>
<evidence type="ECO:0000259" key="2">
    <source>
        <dbReference type="PROSITE" id="PS50011"/>
    </source>
</evidence>
<evidence type="ECO:0000313" key="4">
    <source>
        <dbReference type="EMBL" id="CAE4594948.1"/>
    </source>
</evidence>
<feature type="region of interest" description="Disordered" evidence="1">
    <location>
        <begin position="372"/>
        <end position="391"/>
    </location>
</feature>
<dbReference type="GO" id="GO:0007165">
    <property type="term" value="P:signal transduction"/>
    <property type="evidence" value="ECO:0007669"/>
    <property type="project" value="TreeGrafter"/>
</dbReference>
<dbReference type="PANTHER" id="PTHR23257">
    <property type="entry name" value="SERINE-THREONINE PROTEIN KINASE"/>
    <property type="match status" value="1"/>
</dbReference>
<proteinExistence type="predicted"/>
<dbReference type="PANTHER" id="PTHR23257:SF958">
    <property type="entry name" value="SERINE_THREONINE-PROTEIN KINASE WNK4"/>
    <property type="match status" value="1"/>
</dbReference>
<dbReference type="GO" id="GO:0004672">
    <property type="term" value="F:protein kinase activity"/>
    <property type="evidence" value="ECO:0007669"/>
    <property type="project" value="InterPro"/>
</dbReference>
<dbReference type="InterPro" id="IPR050167">
    <property type="entry name" value="Ser_Thr_protein_kinase"/>
</dbReference>
<reference evidence="4" key="1">
    <citation type="submission" date="2021-01" db="EMBL/GenBank/DDBJ databases">
        <authorList>
            <person name="Corre E."/>
            <person name="Pelletier E."/>
            <person name="Niang G."/>
            <person name="Scheremetjew M."/>
            <person name="Finn R."/>
            <person name="Kale V."/>
            <person name="Holt S."/>
            <person name="Cochrane G."/>
            <person name="Meng A."/>
            <person name="Brown T."/>
            <person name="Cohen L."/>
        </authorList>
    </citation>
    <scope>NUCLEOTIDE SEQUENCE</scope>
    <source>
        <strain evidence="4">GSO104</strain>
    </source>
</reference>
<dbReference type="Pfam" id="PF00069">
    <property type="entry name" value="Pkinase"/>
    <property type="match status" value="1"/>
</dbReference>
<dbReference type="EMBL" id="HBNS01010497">
    <property type="protein sequence ID" value="CAE4594945.1"/>
    <property type="molecule type" value="Transcribed_RNA"/>
</dbReference>
<gene>
    <name evidence="3" type="ORF">DBRI00130_LOCUS8474</name>
    <name evidence="4" type="ORF">DBRI00130_LOCUS8475</name>
</gene>
<dbReference type="GO" id="GO:0005524">
    <property type="term" value="F:ATP binding"/>
    <property type="evidence" value="ECO:0007669"/>
    <property type="project" value="InterPro"/>
</dbReference>
<name>A0A6V2CRH2_9STRA</name>
<dbReference type="SMART" id="SM00220">
    <property type="entry name" value="S_TKc"/>
    <property type="match status" value="1"/>
</dbReference>
<dbReference type="PROSITE" id="PS50011">
    <property type="entry name" value="PROTEIN_KINASE_DOM"/>
    <property type="match status" value="1"/>
</dbReference>
<dbReference type="InterPro" id="IPR000719">
    <property type="entry name" value="Prot_kinase_dom"/>
</dbReference>